<proteinExistence type="predicted"/>
<dbReference type="SUPFAM" id="SSF53328">
    <property type="entry name" value="Formyltransferase"/>
    <property type="match status" value="1"/>
</dbReference>
<reference evidence="3 4" key="1">
    <citation type="submission" date="2016-12" db="EMBL/GenBank/DDBJ databases">
        <title>Trade-off between light-utilization and light-protection in marine flavobacteria.</title>
        <authorList>
            <person name="Kumagai Y."/>
            <person name="Yoshizawa S."/>
            <person name="Kogure K."/>
            <person name="Iwasaki W."/>
        </authorList>
    </citation>
    <scope>NUCLEOTIDE SEQUENCE [LARGE SCALE GENOMIC DNA]</scope>
    <source>
        <strain evidence="3 4">NBRC 108759</strain>
    </source>
</reference>
<evidence type="ECO:0000313" key="4">
    <source>
        <dbReference type="Proteomes" id="UP000238882"/>
    </source>
</evidence>
<sequence>MVLGVLTSGNLGLNTLVQLESRFTIGFVLTDFNSINIINFCQLKQIPYYSGNPRNNRGYNFIKNIPVDIIASINYLFLIEKDIINHSGKLTFNIHGSLLPKYRGRTPHVWAIINNEKETGITAHIIDEGCDSGGIIKQIVIPIDILDTGNDVLEKYKKYYFKLVLDVISNCENKKLLIIKQSEALATYFGKRTPSDGKIEWSWQRERIYNWVRAQCYPYPGAFAFYKKTKIIIDTVKFSEIGFNASMDNGIVLVNRPNIIVKTPNGALELTKLRTQIKLEVGNKLI</sequence>
<evidence type="ECO:0000259" key="1">
    <source>
        <dbReference type="Pfam" id="PF00551"/>
    </source>
</evidence>
<dbReference type="Pfam" id="PF00551">
    <property type="entry name" value="Formyl_trans_N"/>
    <property type="match status" value="1"/>
</dbReference>
<dbReference type="SUPFAM" id="SSF50486">
    <property type="entry name" value="FMT C-terminal domain-like"/>
    <property type="match status" value="1"/>
</dbReference>
<comment type="caution">
    <text evidence="3">The sequence shown here is derived from an EMBL/GenBank/DDBJ whole genome shotgun (WGS) entry which is preliminary data.</text>
</comment>
<evidence type="ECO:0000313" key="3">
    <source>
        <dbReference type="EMBL" id="PQJ77759.1"/>
    </source>
</evidence>
<organism evidence="3 4">
    <name type="scientific">Polaribacter porphyrae</name>
    <dbReference type="NCBI Taxonomy" id="1137780"/>
    <lineage>
        <taxon>Bacteria</taxon>
        <taxon>Pseudomonadati</taxon>
        <taxon>Bacteroidota</taxon>
        <taxon>Flavobacteriia</taxon>
        <taxon>Flavobacteriales</taxon>
        <taxon>Flavobacteriaceae</taxon>
    </lineage>
</organism>
<keyword evidence="4" id="KW-1185">Reference proteome</keyword>
<dbReference type="RefSeq" id="WP_105014339.1">
    <property type="nucleotide sequence ID" value="NZ_MSCN01000001.1"/>
</dbReference>
<dbReference type="InterPro" id="IPR011034">
    <property type="entry name" value="Formyl_transferase-like_C_sf"/>
</dbReference>
<dbReference type="EMBL" id="MSCN01000001">
    <property type="protein sequence ID" value="PQJ77759.1"/>
    <property type="molecule type" value="Genomic_DNA"/>
</dbReference>
<dbReference type="Gene3D" id="3.40.50.12230">
    <property type="match status" value="1"/>
</dbReference>
<dbReference type="Pfam" id="PF02911">
    <property type="entry name" value="Formyl_trans_C"/>
    <property type="match status" value="1"/>
</dbReference>
<dbReference type="Proteomes" id="UP000238882">
    <property type="component" value="Unassembled WGS sequence"/>
</dbReference>
<dbReference type="GO" id="GO:0004479">
    <property type="term" value="F:methionyl-tRNA formyltransferase activity"/>
    <property type="evidence" value="ECO:0007669"/>
    <property type="project" value="TreeGrafter"/>
</dbReference>
<name>A0A2S7WJG9_9FLAO</name>
<dbReference type="InterPro" id="IPR002376">
    <property type="entry name" value="Formyl_transf_N"/>
</dbReference>
<gene>
    <name evidence="3" type="ORF">BTO18_00520</name>
</gene>
<feature type="domain" description="Formyl transferase N-terminal" evidence="1">
    <location>
        <begin position="60"/>
        <end position="164"/>
    </location>
</feature>
<protein>
    <recommendedName>
        <fullName evidence="5">Methionyl-tRNA formyltransferase</fullName>
    </recommendedName>
</protein>
<dbReference type="InterPro" id="IPR036477">
    <property type="entry name" value="Formyl_transf_N_sf"/>
</dbReference>
<dbReference type="PANTHER" id="PTHR11138:SF5">
    <property type="entry name" value="METHIONYL-TRNA FORMYLTRANSFERASE, MITOCHONDRIAL"/>
    <property type="match status" value="1"/>
</dbReference>
<dbReference type="CDD" id="cd08369">
    <property type="entry name" value="FMT_core"/>
    <property type="match status" value="1"/>
</dbReference>
<dbReference type="AlphaFoldDB" id="A0A2S7WJG9"/>
<feature type="domain" description="Formyl transferase C-terminal" evidence="2">
    <location>
        <begin position="193"/>
        <end position="276"/>
    </location>
</feature>
<evidence type="ECO:0008006" key="5">
    <source>
        <dbReference type="Google" id="ProtNLM"/>
    </source>
</evidence>
<dbReference type="OrthoDB" id="9802815at2"/>
<dbReference type="PANTHER" id="PTHR11138">
    <property type="entry name" value="METHIONYL-TRNA FORMYLTRANSFERASE"/>
    <property type="match status" value="1"/>
</dbReference>
<accession>A0A2S7WJG9</accession>
<dbReference type="GO" id="GO:0005829">
    <property type="term" value="C:cytosol"/>
    <property type="evidence" value="ECO:0007669"/>
    <property type="project" value="TreeGrafter"/>
</dbReference>
<dbReference type="InterPro" id="IPR005793">
    <property type="entry name" value="Formyl_trans_C"/>
</dbReference>
<evidence type="ECO:0000259" key="2">
    <source>
        <dbReference type="Pfam" id="PF02911"/>
    </source>
</evidence>